<dbReference type="InterPro" id="IPR013229">
    <property type="entry name" value="PEGA"/>
</dbReference>
<dbReference type="Pfam" id="PF08308">
    <property type="entry name" value="PEGA"/>
    <property type="match status" value="1"/>
</dbReference>
<dbReference type="EMBL" id="JAFMYV010000016">
    <property type="protein sequence ID" value="MBO0939649.1"/>
    <property type="molecule type" value="Genomic_DNA"/>
</dbReference>
<reference evidence="3" key="1">
    <citation type="submission" date="2021-03" db="EMBL/GenBank/DDBJ databases">
        <title>Fibrella sp. HMF5335 genome sequencing and assembly.</title>
        <authorList>
            <person name="Kang H."/>
            <person name="Kim H."/>
            <person name="Bae S."/>
            <person name="Joh K."/>
        </authorList>
    </citation>
    <scope>NUCLEOTIDE SEQUENCE</scope>
    <source>
        <strain evidence="3">HMF5335</strain>
    </source>
</reference>
<organism evidence="3 4">
    <name type="scientific">Fibrella rubiginis</name>
    <dbReference type="NCBI Taxonomy" id="2817060"/>
    <lineage>
        <taxon>Bacteria</taxon>
        <taxon>Pseudomonadati</taxon>
        <taxon>Bacteroidota</taxon>
        <taxon>Cytophagia</taxon>
        <taxon>Cytophagales</taxon>
        <taxon>Spirosomataceae</taxon>
        <taxon>Fibrella</taxon>
    </lineage>
</organism>
<accession>A0A939GIE5</accession>
<dbReference type="PROSITE" id="PS51257">
    <property type="entry name" value="PROKAR_LIPOPROTEIN"/>
    <property type="match status" value="1"/>
</dbReference>
<keyword evidence="4" id="KW-1185">Reference proteome</keyword>
<dbReference type="Proteomes" id="UP000664034">
    <property type="component" value="Unassembled WGS sequence"/>
</dbReference>
<sequence length="188" mass="20711">MITDYFRNPGKAIPLLLSGTILISSCTSSTLINSQPTGAKLYVNGQYAGVTPYQYSDTKIVGSTTDLRLEKDGYEPLRVPLVRNERADGGAIIGGIFLLFPFLWTMKYDPEHTYELRTPGDNGQPMTTPPASFVAPTTTSPAPTAAQTTGAKSKADRLRENKRLFDEKVLTEKEYEAEKKKILDSNDN</sequence>
<protein>
    <submittedName>
        <fullName evidence="3">PEGA domain-containing protein</fullName>
    </submittedName>
</protein>
<feature type="compositionally biased region" description="Low complexity" evidence="1">
    <location>
        <begin position="129"/>
        <end position="149"/>
    </location>
</feature>
<feature type="region of interest" description="Disordered" evidence="1">
    <location>
        <begin position="116"/>
        <end position="159"/>
    </location>
</feature>
<evidence type="ECO:0000256" key="1">
    <source>
        <dbReference type="SAM" id="MobiDB-lite"/>
    </source>
</evidence>
<proteinExistence type="predicted"/>
<name>A0A939GIE5_9BACT</name>
<evidence type="ECO:0000313" key="4">
    <source>
        <dbReference type="Proteomes" id="UP000664034"/>
    </source>
</evidence>
<evidence type="ECO:0000313" key="3">
    <source>
        <dbReference type="EMBL" id="MBO0939649.1"/>
    </source>
</evidence>
<comment type="caution">
    <text evidence="3">The sequence shown here is derived from an EMBL/GenBank/DDBJ whole genome shotgun (WGS) entry which is preliminary data.</text>
</comment>
<evidence type="ECO:0000259" key="2">
    <source>
        <dbReference type="Pfam" id="PF08308"/>
    </source>
</evidence>
<dbReference type="RefSeq" id="WP_207367180.1">
    <property type="nucleotide sequence ID" value="NZ_JAFMYV010000016.1"/>
</dbReference>
<feature type="domain" description="PEGA" evidence="2">
    <location>
        <begin position="31"/>
        <end position="78"/>
    </location>
</feature>
<dbReference type="AlphaFoldDB" id="A0A939GIE5"/>
<gene>
    <name evidence="3" type="ORF">J2I47_24080</name>
</gene>